<dbReference type="Pfam" id="PF01548">
    <property type="entry name" value="DEDD_Tnp_IS110"/>
    <property type="match status" value="1"/>
</dbReference>
<protein>
    <recommendedName>
        <fullName evidence="2">Transposase IS110-like N-terminal domain-containing protein</fullName>
    </recommendedName>
</protein>
<evidence type="ECO:0000313" key="4">
    <source>
        <dbReference type="Proteomes" id="UP001501624"/>
    </source>
</evidence>
<comment type="caution">
    <text evidence="3">The sequence shown here is derived from an EMBL/GenBank/DDBJ whole genome shotgun (WGS) entry which is preliminary data.</text>
</comment>
<dbReference type="Proteomes" id="UP001501624">
    <property type="component" value="Unassembled WGS sequence"/>
</dbReference>
<reference evidence="4" key="1">
    <citation type="journal article" date="2019" name="Int. J. Syst. Evol. Microbiol.">
        <title>The Global Catalogue of Microorganisms (GCM) 10K type strain sequencing project: providing services to taxonomists for standard genome sequencing and annotation.</title>
        <authorList>
            <consortium name="The Broad Institute Genomics Platform"/>
            <consortium name="The Broad Institute Genome Sequencing Center for Infectious Disease"/>
            <person name="Wu L."/>
            <person name="Ma J."/>
        </authorList>
    </citation>
    <scope>NUCLEOTIDE SEQUENCE [LARGE SCALE GENOMIC DNA]</scope>
    <source>
        <strain evidence="4">JCM 17017</strain>
    </source>
</reference>
<accession>A0ABP7JY18</accession>
<evidence type="ECO:0000313" key="3">
    <source>
        <dbReference type="EMBL" id="GAA3858724.1"/>
    </source>
</evidence>
<proteinExistence type="predicted"/>
<dbReference type="InterPro" id="IPR002525">
    <property type="entry name" value="Transp_IS110-like_N"/>
</dbReference>
<gene>
    <name evidence="3" type="ORF">GCM10022380_89360</name>
</gene>
<sequence length="105" mass="11325">MTLFCGIDWAEGHHDLAVVDADGKLMAKKRINEDVSGFAELADLLTELGDTAEDPIPVAIETPRACWSPHCGRPDARCSRSTRWPSPVIASDTRCPGPNPTTPTP</sequence>
<evidence type="ECO:0000259" key="2">
    <source>
        <dbReference type="Pfam" id="PF01548"/>
    </source>
</evidence>
<evidence type="ECO:0000256" key="1">
    <source>
        <dbReference type="SAM" id="MobiDB-lite"/>
    </source>
</evidence>
<name>A0ABP7JY18_9PSEU</name>
<organism evidence="3 4">
    <name type="scientific">Amycolatopsis tucumanensis</name>
    <dbReference type="NCBI Taxonomy" id="401106"/>
    <lineage>
        <taxon>Bacteria</taxon>
        <taxon>Bacillati</taxon>
        <taxon>Actinomycetota</taxon>
        <taxon>Actinomycetes</taxon>
        <taxon>Pseudonocardiales</taxon>
        <taxon>Pseudonocardiaceae</taxon>
        <taxon>Amycolatopsis</taxon>
    </lineage>
</organism>
<feature type="region of interest" description="Disordered" evidence="1">
    <location>
        <begin position="70"/>
        <end position="105"/>
    </location>
</feature>
<keyword evidence="4" id="KW-1185">Reference proteome</keyword>
<dbReference type="EMBL" id="BAABCM010000038">
    <property type="protein sequence ID" value="GAA3858724.1"/>
    <property type="molecule type" value="Genomic_DNA"/>
</dbReference>
<feature type="domain" description="Transposase IS110-like N-terminal" evidence="2">
    <location>
        <begin position="5"/>
        <end position="68"/>
    </location>
</feature>